<name>A0A8C3D0J5_CAIMO</name>
<accession>A0A8C3D0J5</accession>
<evidence type="ECO:0000313" key="3">
    <source>
        <dbReference type="Proteomes" id="UP000694556"/>
    </source>
</evidence>
<dbReference type="Ensembl" id="ENSCMMT00000030623.1">
    <property type="protein sequence ID" value="ENSCMMP00000028076.1"/>
    <property type="gene ID" value="ENSCMMG00000017141.1"/>
</dbReference>
<reference evidence="2" key="3">
    <citation type="submission" date="2025-09" db="UniProtKB">
        <authorList>
            <consortium name="Ensembl"/>
        </authorList>
    </citation>
    <scope>IDENTIFICATION</scope>
</reference>
<dbReference type="AlphaFoldDB" id="A0A8C3D0J5"/>
<keyword evidence="3" id="KW-1185">Reference proteome</keyword>
<feature type="region of interest" description="Disordered" evidence="1">
    <location>
        <begin position="1"/>
        <end position="23"/>
    </location>
</feature>
<reference evidence="2" key="2">
    <citation type="submission" date="2025-08" db="UniProtKB">
        <authorList>
            <consortium name="Ensembl"/>
        </authorList>
    </citation>
    <scope>IDENTIFICATION</scope>
</reference>
<evidence type="ECO:0000256" key="1">
    <source>
        <dbReference type="SAM" id="MobiDB-lite"/>
    </source>
</evidence>
<feature type="compositionally biased region" description="Basic and acidic residues" evidence="1">
    <location>
        <begin position="1"/>
        <end position="17"/>
    </location>
</feature>
<evidence type="ECO:0000313" key="2">
    <source>
        <dbReference type="Ensembl" id="ENSCMMP00000028076.1"/>
    </source>
</evidence>
<dbReference type="Proteomes" id="UP000694556">
    <property type="component" value="Chromosome 7"/>
</dbReference>
<protein>
    <submittedName>
        <fullName evidence="2">Uncharacterized protein</fullName>
    </submittedName>
</protein>
<sequence>AGEGGGKDRRAGTDGRTGRCRSTGRIRRARDPVHRELIRGSVPPLPSPQHHCDGLCRAQQKQQRLPKRWPRAMHPMEQRKTEVCYSHFTGGKPAITRPAGGRAHD</sequence>
<organism evidence="2 3">
    <name type="scientific">Cairina moschata</name>
    <name type="common">Muscovy duck</name>
    <dbReference type="NCBI Taxonomy" id="8855"/>
    <lineage>
        <taxon>Eukaryota</taxon>
        <taxon>Metazoa</taxon>
        <taxon>Chordata</taxon>
        <taxon>Craniata</taxon>
        <taxon>Vertebrata</taxon>
        <taxon>Euteleostomi</taxon>
        <taxon>Archelosauria</taxon>
        <taxon>Archosauria</taxon>
        <taxon>Dinosauria</taxon>
        <taxon>Saurischia</taxon>
        <taxon>Theropoda</taxon>
        <taxon>Coelurosauria</taxon>
        <taxon>Aves</taxon>
        <taxon>Neognathae</taxon>
        <taxon>Galloanserae</taxon>
        <taxon>Anseriformes</taxon>
        <taxon>Anatidae</taxon>
        <taxon>Anatinae</taxon>
        <taxon>Cairina</taxon>
    </lineage>
</organism>
<reference evidence="2" key="1">
    <citation type="submission" date="2018-09" db="EMBL/GenBank/DDBJ databases">
        <title>Common duck and Muscovy duck high density SNP chip.</title>
        <authorList>
            <person name="Vignal A."/>
            <person name="Thebault N."/>
            <person name="Warren W.C."/>
        </authorList>
    </citation>
    <scope>NUCLEOTIDE SEQUENCE [LARGE SCALE GENOMIC DNA]</scope>
</reference>
<proteinExistence type="predicted"/>